<dbReference type="GO" id="GO:0007156">
    <property type="term" value="P:homophilic cell adhesion via plasma membrane adhesion molecules"/>
    <property type="evidence" value="ECO:0007669"/>
    <property type="project" value="TreeGrafter"/>
</dbReference>
<evidence type="ECO:0000256" key="3">
    <source>
        <dbReference type="SAM" id="MobiDB-lite"/>
    </source>
</evidence>
<proteinExistence type="predicted"/>
<dbReference type="EMBL" id="CAJFDH010000004">
    <property type="protein sequence ID" value="CAD5218787.1"/>
    <property type="molecule type" value="Genomic_DNA"/>
</dbReference>
<dbReference type="PROSITE" id="PS50835">
    <property type="entry name" value="IG_LIKE"/>
    <property type="match status" value="3"/>
</dbReference>
<feature type="domain" description="Ig-like" evidence="4">
    <location>
        <begin position="113"/>
        <end position="206"/>
    </location>
</feature>
<name>A0A811KU62_9BILA</name>
<keyword evidence="2" id="KW-0393">Immunoglobulin domain</keyword>
<dbReference type="SUPFAM" id="SSF48726">
    <property type="entry name" value="Immunoglobulin"/>
    <property type="match status" value="3"/>
</dbReference>
<dbReference type="EMBL" id="CAJFCW020000004">
    <property type="protein sequence ID" value="CAG9111714.1"/>
    <property type="molecule type" value="Genomic_DNA"/>
</dbReference>
<keyword evidence="1" id="KW-0677">Repeat</keyword>
<feature type="compositionally biased region" description="Low complexity" evidence="3">
    <location>
        <begin position="561"/>
        <end position="577"/>
    </location>
</feature>
<dbReference type="CDD" id="cd00096">
    <property type="entry name" value="Ig"/>
    <property type="match status" value="1"/>
</dbReference>
<feature type="compositionally biased region" description="Basic and acidic residues" evidence="3">
    <location>
        <begin position="442"/>
        <end position="499"/>
    </location>
</feature>
<sequence>MPGAPRFTQKPSIKQTATGDLLMECHIEADPAPNVRWNHAGTPISASSRVTLTLEQEQGSFYRATLVIQEPNANDGGAYKCTAANQLGESNANINLNFAGTEERAATPSQKGPTFIGKPRIIPKDGGSLILMECKVKSGTKPTAKWSKDGVSLSIGGLYQDVFTDLGDGTYLCQLEIRKPTAGEAGQYRCNIKNDLGETNANLSLNFQQDEATSEGRRSPSQPRDGKKTPKEGSRPGTPSRRRRDRSETPSKRHKSKSREGSPKKSVRSRPSTPQPEDNKDTLQPDSSQSGSRRSSKVEAMEVDSNGTTKRKKSDVGLPPAPKKDRGRSRSKSPAVQKKDTTTTKTAASKPTIVQELQSQVGHNGETVRLETRIESSSTTKVSWTRESTTLHSMSSEYKQTFDGKVAVLQITKFSESKAGRYECIAVNEAGESRTSTTVTFEKSEAELQQEQQKKDDLQKRKDEIKRRAEERKQAEENKKLEEEKKAEDAKKRKEDLQKRRTTFADQEVPEKKPAKKSGSASSTKAKADEEVSPKPDVLPKKQVNGRPAAVRRVSTIDEAGPSTPTSPSSSGNNSRRGSTRYETIDGHTYLPDGRKLSHIHSFILSKLPGGGAKEKFLRELIDFDTRQGAENGAASTQKVTLRKTGPGVSAFGNILGL</sequence>
<feature type="compositionally biased region" description="Basic and acidic residues" evidence="3">
    <location>
        <begin position="214"/>
        <end position="234"/>
    </location>
</feature>
<dbReference type="InterPro" id="IPR007110">
    <property type="entry name" value="Ig-like_dom"/>
</dbReference>
<dbReference type="FunFam" id="2.60.40.10:FF:000022">
    <property type="entry name" value="Cardiac titin"/>
    <property type="match status" value="1"/>
</dbReference>
<dbReference type="InterPro" id="IPR036179">
    <property type="entry name" value="Ig-like_dom_sf"/>
</dbReference>
<dbReference type="GO" id="GO:0007411">
    <property type="term" value="P:axon guidance"/>
    <property type="evidence" value="ECO:0007669"/>
    <property type="project" value="TreeGrafter"/>
</dbReference>
<evidence type="ECO:0000259" key="4">
    <source>
        <dbReference type="PROSITE" id="PS50835"/>
    </source>
</evidence>
<dbReference type="InterPro" id="IPR013098">
    <property type="entry name" value="Ig_I-set"/>
</dbReference>
<evidence type="ECO:0000256" key="1">
    <source>
        <dbReference type="ARBA" id="ARBA00022737"/>
    </source>
</evidence>
<feature type="compositionally biased region" description="Low complexity" evidence="3">
    <location>
        <begin position="343"/>
        <end position="352"/>
    </location>
</feature>
<dbReference type="Proteomes" id="UP000783686">
    <property type="component" value="Unassembled WGS sequence"/>
</dbReference>
<comment type="caution">
    <text evidence="5">The sequence shown here is derived from an EMBL/GenBank/DDBJ whole genome shotgun (WGS) entry which is preliminary data.</text>
</comment>
<dbReference type="PANTHER" id="PTHR10075:SF14">
    <property type="entry name" value="CELL ADHESION MOLECULE DSCAM2-RELATED"/>
    <property type="match status" value="1"/>
</dbReference>
<dbReference type="GO" id="GO:0030424">
    <property type="term" value="C:axon"/>
    <property type="evidence" value="ECO:0007669"/>
    <property type="project" value="TreeGrafter"/>
</dbReference>
<keyword evidence="6" id="KW-1185">Reference proteome</keyword>
<feature type="domain" description="Ig-like" evidence="4">
    <location>
        <begin position="5"/>
        <end position="97"/>
    </location>
</feature>
<dbReference type="GO" id="GO:0070593">
    <property type="term" value="P:dendrite self-avoidance"/>
    <property type="evidence" value="ECO:0007669"/>
    <property type="project" value="TreeGrafter"/>
</dbReference>
<feature type="region of interest" description="Disordered" evidence="3">
    <location>
        <begin position="207"/>
        <end position="365"/>
    </location>
</feature>
<evidence type="ECO:0000256" key="2">
    <source>
        <dbReference type="ARBA" id="ARBA00023319"/>
    </source>
</evidence>
<dbReference type="SMART" id="SM00409">
    <property type="entry name" value="IG"/>
    <property type="match status" value="3"/>
</dbReference>
<evidence type="ECO:0000313" key="6">
    <source>
        <dbReference type="Proteomes" id="UP000614601"/>
    </source>
</evidence>
<dbReference type="InterPro" id="IPR003599">
    <property type="entry name" value="Ig_sub"/>
</dbReference>
<dbReference type="InterPro" id="IPR003598">
    <property type="entry name" value="Ig_sub2"/>
</dbReference>
<dbReference type="FunFam" id="2.60.40.10:FF:000097">
    <property type="entry name" value="Bent, isoform F"/>
    <property type="match status" value="1"/>
</dbReference>
<dbReference type="Gene3D" id="2.60.40.10">
    <property type="entry name" value="Immunoglobulins"/>
    <property type="match status" value="3"/>
</dbReference>
<dbReference type="AlphaFoldDB" id="A0A811KU62"/>
<accession>A0A811KU62</accession>
<dbReference type="Pfam" id="PF07679">
    <property type="entry name" value="I-set"/>
    <property type="match status" value="3"/>
</dbReference>
<dbReference type="GO" id="GO:0005886">
    <property type="term" value="C:plasma membrane"/>
    <property type="evidence" value="ECO:0007669"/>
    <property type="project" value="TreeGrafter"/>
</dbReference>
<feature type="compositionally biased region" description="Basic and acidic residues" evidence="3">
    <location>
        <begin position="526"/>
        <end position="540"/>
    </location>
</feature>
<gene>
    <name evidence="5" type="ORF">BOKJ2_LOCUS7997</name>
</gene>
<dbReference type="SMART" id="SM00408">
    <property type="entry name" value="IGc2"/>
    <property type="match status" value="3"/>
</dbReference>
<dbReference type="Proteomes" id="UP000614601">
    <property type="component" value="Unassembled WGS sequence"/>
</dbReference>
<dbReference type="OrthoDB" id="504170at2759"/>
<dbReference type="GO" id="GO:0098632">
    <property type="term" value="F:cell-cell adhesion mediator activity"/>
    <property type="evidence" value="ECO:0007669"/>
    <property type="project" value="TreeGrafter"/>
</dbReference>
<evidence type="ECO:0000313" key="5">
    <source>
        <dbReference type="EMBL" id="CAD5218787.1"/>
    </source>
</evidence>
<organism evidence="5 6">
    <name type="scientific">Bursaphelenchus okinawaensis</name>
    <dbReference type="NCBI Taxonomy" id="465554"/>
    <lineage>
        <taxon>Eukaryota</taxon>
        <taxon>Metazoa</taxon>
        <taxon>Ecdysozoa</taxon>
        <taxon>Nematoda</taxon>
        <taxon>Chromadorea</taxon>
        <taxon>Rhabditida</taxon>
        <taxon>Tylenchina</taxon>
        <taxon>Tylenchomorpha</taxon>
        <taxon>Aphelenchoidea</taxon>
        <taxon>Aphelenchoididae</taxon>
        <taxon>Bursaphelenchus</taxon>
    </lineage>
</organism>
<feature type="domain" description="Ig-like" evidence="4">
    <location>
        <begin position="351"/>
        <end position="440"/>
    </location>
</feature>
<protein>
    <recommendedName>
        <fullName evidence="4">Ig-like domain-containing protein</fullName>
    </recommendedName>
</protein>
<feature type="region of interest" description="Disordered" evidence="3">
    <location>
        <begin position="428"/>
        <end position="593"/>
    </location>
</feature>
<reference evidence="5" key="1">
    <citation type="submission" date="2020-09" db="EMBL/GenBank/DDBJ databases">
        <authorList>
            <person name="Kikuchi T."/>
        </authorList>
    </citation>
    <scope>NUCLEOTIDE SEQUENCE</scope>
    <source>
        <strain evidence="5">SH1</strain>
    </source>
</reference>
<dbReference type="PANTHER" id="PTHR10075">
    <property type="entry name" value="BASIGIN RELATED"/>
    <property type="match status" value="1"/>
</dbReference>
<dbReference type="InterPro" id="IPR013783">
    <property type="entry name" value="Ig-like_fold"/>
</dbReference>